<reference evidence="3 4" key="1">
    <citation type="submission" date="2023-01" db="EMBL/GenBank/DDBJ databases">
        <authorList>
            <person name="Whitehead M."/>
        </authorList>
    </citation>
    <scope>NUCLEOTIDE SEQUENCE [LARGE SCALE GENOMIC DNA]</scope>
</reference>
<keyword evidence="4" id="KW-1185">Reference proteome</keyword>
<accession>A0AAV0X5P4</accession>
<proteinExistence type="predicted"/>
<keyword evidence="2" id="KW-1133">Transmembrane helix</keyword>
<dbReference type="AlphaFoldDB" id="A0AAV0X5P4"/>
<protein>
    <submittedName>
        <fullName evidence="3">Uncharacterized protein</fullName>
    </submittedName>
</protein>
<feature type="region of interest" description="Disordered" evidence="1">
    <location>
        <begin position="19"/>
        <end position="52"/>
    </location>
</feature>
<organism evidence="3 4">
    <name type="scientific">Macrosiphum euphorbiae</name>
    <name type="common">potato aphid</name>
    <dbReference type="NCBI Taxonomy" id="13131"/>
    <lineage>
        <taxon>Eukaryota</taxon>
        <taxon>Metazoa</taxon>
        <taxon>Ecdysozoa</taxon>
        <taxon>Arthropoda</taxon>
        <taxon>Hexapoda</taxon>
        <taxon>Insecta</taxon>
        <taxon>Pterygota</taxon>
        <taxon>Neoptera</taxon>
        <taxon>Paraneoptera</taxon>
        <taxon>Hemiptera</taxon>
        <taxon>Sternorrhyncha</taxon>
        <taxon>Aphidomorpha</taxon>
        <taxon>Aphidoidea</taxon>
        <taxon>Aphididae</taxon>
        <taxon>Macrosiphini</taxon>
        <taxon>Macrosiphum</taxon>
    </lineage>
</organism>
<keyword evidence="2" id="KW-0472">Membrane</keyword>
<evidence type="ECO:0000256" key="1">
    <source>
        <dbReference type="SAM" id="MobiDB-lite"/>
    </source>
</evidence>
<feature type="transmembrane region" description="Helical" evidence="2">
    <location>
        <begin position="79"/>
        <end position="102"/>
    </location>
</feature>
<dbReference type="EMBL" id="CARXXK010000003">
    <property type="protein sequence ID" value="CAI6363689.1"/>
    <property type="molecule type" value="Genomic_DNA"/>
</dbReference>
<sequence>MKKAVEGWRGESRRWGRYDNDGRHAGSRGTTSPYRHRNTDYKRRGRAGRPTAQCCPTFTAELNVSRTRATRPRGGGRRIVHAALACACRPALFLRTFFYFFLTFLLPSFDDGRPEYYTDIGYTGRRQTLPPPQRLDKKN</sequence>
<keyword evidence="2" id="KW-0812">Transmembrane</keyword>
<evidence type="ECO:0000313" key="3">
    <source>
        <dbReference type="EMBL" id="CAI6363689.1"/>
    </source>
</evidence>
<name>A0AAV0X5P4_9HEMI</name>
<evidence type="ECO:0000256" key="2">
    <source>
        <dbReference type="SAM" id="Phobius"/>
    </source>
</evidence>
<comment type="caution">
    <text evidence="3">The sequence shown here is derived from an EMBL/GenBank/DDBJ whole genome shotgun (WGS) entry which is preliminary data.</text>
</comment>
<evidence type="ECO:0000313" key="4">
    <source>
        <dbReference type="Proteomes" id="UP001160148"/>
    </source>
</evidence>
<gene>
    <name evidence="3" type="ORF">MEUPH1_LOCUS18600</name>
</gene>
<dbReference type="Proteomes" id="UP001160148">
    <property type="component" value="Unassembled WGS sequence"/>
</dbReference>